<evidence type="ECO:0000313" key="3">
    <source>
        <dbReference type="Proteomes" id="UP001311232"/>
    </source>
</evidence>
<accession>A0AAV9SPM3</accession>
<name>A0AAV9SPM3_9TELE</name>
<dbReference type="AlphaFoldDB" id="A0AAV9SPM3"/>
<dbReference type="EMBL" id="JAHHUM010000074">
    <property type="protein sequence ID" value="KAK5622840.1"/>
    <property type="molecule type" value="Genomic_DNA"/>
</dbReference>
<protein>
    <submittedName>
        <fullName evidence="2">Uncharacterized protein</fullName>
    </submittedName>
</protein>
<evidence type="ECO:0000256" key="1">
    <source>
        <dbReference type="SAM" id="MobiDB-lite"/>
    </source>
</evidence>
<feature type="compositionally biased region" description="Polar residues" evidence="1">
    <location>
        <begin position="14"/>
        <end position="26"/>
    </location>
</feature>
<feature type="compositionally biased region" description="Polar residues" evidence="1">
    <location>
        <begin position="88"/>
        <end position="98"/>
    </location>
</feature>
<comment type="caution">
    <text evidence="2">The sequence shown here is derived from an EMBL/GenBank/DDBJ whole genome shotgun (WGS) entry which is preliminary data.</text>
</comment>
<keyword evidence="3" id="KW-1185">Reference proteome</keyword>
<gene>
    <name evidence="2" type="ORF">CRENBAI_024146</name>
</gene>
<organism evidence="2 3">
    <name type="scientific">Crenichthys baileyi</name>
    <name type="common">White River springfish</name>
    <dbReference type="NCBI Taxonomy" id="28760"/>
    <lineage>
        <taxon>Eukaryota</taxon>
        <taxon>Metazoa</taxon>
        <taxon>Chordata</taxon>
        <taxon>Craniata</taxon>
        <taxon>Vertebrata</taxon>
        <taxon>Euteleostomi</taxon>
        <taxon>Actinopterygii</taxon>
        <taxon>Neopterygii</taxon>
        <taxon>Teleostei</taxon>
        <taxon>Neoteleostei</taxon>
        <taxon>Acanthomorphata</taxon>
        <taxon>Ovalentaria</taxon>
        <taxon>Atherinomorphae</taxon>
        <taxon>Cyprinodontiformes</taxon>
        <taxon>Goodeidae</taxon>
        <taxon>Crenichthys</taxon>
    </lineage>
</organism>
<feature type="compositionally biased region" description="Low complexity" evidence="1">
    <location>
        <begin position="99"/>
        <end position="117"/>
    </location>
</feature>
<dbReference type="Proteomes" id="UP001311232">
    <property type="component" value="Unassembled WGS sequence"/>
</dbReference>
<feature type="region of interest" description="Disordered" evidence="1">
    <location>
        <begin position="12"/>
        <end position="33"/>
    </location>
</feature>
<dbReference type="CDD" id="cd22249">
    <property type="entry name" value="UDM1_RNF168_RNF169-like"/>
    <property type="match status" value="1"/>
</dbReference>
<feature type="region of interest" description="Disordered" evidence="1">
    <location>
        <begin position="70"/>
        <end position="117"/>
    </location>
</feature>
<reference evidence="2 3" key="1">
    <citation type="submission" date="2021-06" db="EMBL/GenBank/DDBJ databases">
        <authorList>
            <person name="Palmer J.M."/>
        </authorList>
    </citation>
    <scope>NUCLEOTIDE SEQUENCE [LARGE SCALE GENOMIC DNA]</scope>
    <source>
        <strain evidence="2 3">MEX-2019</strain>
        <tissue evidence="2">Muscle</tissue>
    </source>
</reference>
<sequence length="200" mass="22284">MLLPSSCLCFGRSKPQNATAGTSQQDQADKNKELQKWVQQQEEELRRRNGEEVEIAPSLLLLQEMEEAEGRRSMPVSPDFMPGPICSSFPSTDSATSASSQRRPQPQQLPQSHPRLQRLQLRPNFPLGSLGRCGQTPPTPLRRVHPPWPPRSCFPRSWWVATQRPLQAEFLAEGWLDAPASLSAGGPFDPLLIAINATKL</sequence>
<proteinExistence type="predicted"/>
<evidence type="ECO:0000313" key="2">
    <source>
        <dbReference type="EMBL" id="KAK5622840.1"/>
    </source>
</evidence>